<name>A0A182BLY8_BOENI</name>
<dbReference type="Pfam" id="PF02362">
    <property type="entry name" value="B3"/>
    <property type="match status" value="1"/>
</dbReference>
<feature type="region of interest" description="Disordered" evidence="10">
    <location>
        <begin position="534"/>
        <end position="560"/>
    </location>
</feature>
<evidence type="ECO:0000256" key="1">
    <source>
        <dbReference type="ARBA" id="ARBA00004123"/>
    </source>
</evidence>
<feature type="domain" description="TF-B3" evidence="11">
    <location>
        <begin position="123"/>
        <end position="225"/>
    </location>
</feature>
<keyword evidence="8 9" id="KW-0927">Auxin signaling pathway</keyword>
<dbReference type="PANTHER" id="PTHR31384:SF1">
    <property type="entry name" value="AUXIN RESPONSE FACTOR 9"/>
    <property type="match status" value="1"/>
</dbReference>
<evidence type="ECO:0000313" key="13">
    <source>
        <dbReference type="EMBL" id="AMO02487.1"/>
    </source>
</evidence>
<keyword evidence="5 9" id="KW-0238">DNA-binding</keyword>
<sequence length="674" mass="75423">MANRGGAFGQPVARVDELYSELWKACAGPLVDVPRSGERVYYFPQGHMEQLEASTNQELNQRIPMFNLPSKILCQVINVQLLAEQETDEVYAQITLLPESNQSEPTSPDPCVSEPQKPTVHTFCKVLTASDTSTHGGFSVLRKHATDCLPQLDMTQATPTQELAAKDLHGYEWRFKHIFRGQPRRHLLTTGWSTFVTSKRLVAGDSFVFLRGENGELRVGVRRHARQPTSMPSSVISSQSMHLGVLATASHAVLTQTIFVVYYKPRTSQFIVSLNKYLEAMKNKFALGMRYKMRFEGEDAPERRFSGTIVGVEDISTQWEGSKWRSLKVQWDEAASIPRPDRVSPWEIEPFVASAPEPAMIKNKRPRPPNENLSLDTTNSATSPIWNYGMTQSHDTTHSNVAAEGKRNDNHVAWRHHQTDGAWLSSPPPNGSQHIFQDVSEESKSLSVGPVFSGYTSHNLSKKSNDQMLDQHDEGKKTEASSSFRLFGFEMRGHSTNPPPAEKVARQPISVSTANIEGQASAFSVAESELKYDSSKASKEPEQLQVTSRESLSKKSCMSSARSRTKVQMQGMAVGRAVDLSMLEGYSQLIDELEEMFDIKGQLRPRDKWEIVFTDDEGDMMLLGDDIWQEFCKIVRRIFICSSQDVKKMKSGCKLPMSSLESDGTVLSSESAEN</sequence>
<dbReference type="CDD" id="cd10017">
    <property type="entry name" value="B3_DNA"/>
    <property type="match status" value="1"/>
</dbReference>
<evidence type="ECO:0000256" key="4">
    <source>
        <dbReference type="ARBA" id="ARBA00023015"/>
    </source>
</evidence>
<dbReference type="InterPro" id="IPR003340">
    <property type="entry name" value="B3_DNA-bd"/>
</dbReference>
<keyword evidence="7 9" id="KW-0539">Nucleus</keyword>
<dbReference type="Gene3D" id="3.10.20.90">
    <property type="entry name" value="Phosphatidylinositol 3-kinase Catalytic Subunit, Chain A, domain 1"/>
    <property type="match status" value="1"/>
</dbReference>
<comment type="function">
    <text evidence="9">Auxin response factors (ARFs) are transcriptional factors that bind specifically to the DNA sequence 5'-TGTCTC-3' found in the auxin-responsive promoter elements (AuxREs).</text>
</comment>
<dbReference type="PROSITE" id="PS50863">
    <property type="entry name" value="B3"/>
    <property type="match status" value="1"/>
</dbReference>
<dbReference type="Pfam" id="PF02309">
    <property type="entry name" value="AUX_IAA"/>
    <property type="match status" value="1"/>
</dbReference>
<organism evidence="13">
    <name type="scientific">Boehmeria nivea</name>
    <name type="common">Chinese grass</name>
    <name type="synonym">Urtica nivea</name>
    <dbReference type="NCBI Taxonomy" id="83906"/>
    <lineage>
        <taxon>Eukaryota</taxon>
        <taxon>Viridiplantae</taxon>
        <taxon>Streptophyta</taxon>
        <taxon>Embryophyta</taxon>
        <taxon>Tracheophyta</taxon>
        <taxon>Spermatophyta</taxon>
        <taxon>Magnoliopsida</taxon>
        <taxon>eudicotyledons</taxon>
        <taxon>Gunneridae</taxon>
        <taxon>Pentapetalae</taxon>
        <taxon>rosids</taxon>
        <taxon>fabids</taxon>
        <taxon>Rosales</taxon>
        <taxon>Urticaceae</taxon>
        <taxon>Boehmeria</taxon>
    </lineage>
</organism>
<evidence type="ECO:0000256" key="8">
    <source>
        <dbReference type="ARBA" id="ARBA00023294"/>
    </source>
</evidence>
<protein>
    <recommendedName>
        <fullName evidence="9">Auxin response factor</fullName>
    </recommendedName>
</protein>
<accession>A0A182BLY8</accession>
<dbReference type="InterPro" id="IPR015300">
    <property type="entry name" value="DNA-bd_pseudobarrel_sf"/>
</dbReference>
<dbReference type="AlphaFoldDB" id="A0A182BLY8"/>
<comment type="subunit">
    <text evidence="3 9">Homodimers and heterodimers.</text>
</comment>
<evidence type="ECO:0000256" key="10">
    <source>
        <dbReference type="SAM" id="MobiDB-lite"/>
    </source>
</evidence>
<feature type="region of interest" description="Disordered" evidence="10">
    <location>
        <begin position="457"/>
        <end position="480"/>
    </location>
</feature>
<evidence type="ECO:0000256" key="5">
    <source>
        <dbReference type="ARBA" id="ARBA00023125"/>
    </source>
</evidence>
<feature type="domain" description="PB1" evidence="12">
    <location>
        <begin position="562"/>
        <end position="643"/>
    </location>
</feature>
<reference evidence="13" key="1">
    <citation type="submission" date="2015-04" db="EMBL/GenBank/DDBJ databases">
        <title>Identification and expression of Aux/IAA, ARF and LBD family transcription factors in ramie (Boehmeria nivea L. Gaud).</title>
        <authorList>
            <person name="Huang X."/>
        </authorList>
    </citation>
    <scope>NUCLEOTIDE SEQUENCE</scope>
</reference>
<dbReference type="Gene3D" id="2.40.330.10">
    <property type="entry name" value="DNA-binding pseudobarrel domain"/>
    <property type="match status" value="1"/>
</dbReference>
<dbReference type="InterPro" id="IPR033389">
    <property type="entry name" value="AUX/IAA_dom"/>
</dbReference>
<dbReference type="FunFam" id="2.30.30.1040:FF:000001">
    <property type="entry name" value="Auxin response factor"/>
    <property type="match status" value="1"/>
</dbReference>
<dbReference type="InterPro" id="IPR044835">
    <property type="entry name" value="ARF_plant"/>
</dbReference>
<evidence type="ECO:0000256" key="7">
    <source>
        <dbReference type="ARBA" id="ARBA00023242"/>
    </source>
</evidence>
<evidence type="ECO:0000256" key="2">
    <source>
        <dbReference type="ARBA" id="ARBA00007853"/>
    </source>
</evidence>
<dbReference type="InterPro" id="IPR053793">
    <property type="entry name" value="PB1-like"/>
</dbReference>
<dbReference type="FunFam" id="2.40.330.10:FF:000001">
    <property type="entry name" value="Auxin response factor"/>
    <property type="match status" value="1"/>
</dbReference>
<comment type="subcellular location">
    <subcellularLocation>
        <location evidence="1 9">Nucleus</location>
    </subcellularLocation>
</comment>
<keyword evidence="4 9" id="KW-0805">Transcription regulation</keyword>
<dbReference type="Pfam" id="PF06507">
    <property type="entry name" value="ARF_AD"/>
    <property type="match status" value="1"/>
</dbReference>
<evidence type="ECO:0000256" key="9">
    <source>
        <dbReference type="RuleBase" id="RU004561"/>
    </source>
</evidence>
<dbReference type="SMART" id="SM01019">
    <property type="entry name" value="B3"/>
    <property type="match status" value="1"/>
</dbReference>
<proteinExistence type="evidence at transcript level"/>
<dbReference type="SUPFAM" id="SSF54277">
    <property type="entry name" value="CAD &amp; PB1 domains"/>
    <property type="match status" value="1"/>
</dbReference>
<dbReference type="GO" id="GO:0009734">
    <property type="term" value="P:auxin-activated signaling pathway"/>
    <property type="evidence" value="ECO:0007669"/>
    <property type="project" value="UniProtKB-KW"/>
</dbReference>
<dbReference type="GO" id="GO:0005634">
    <property type="term" value="C:nucleus"/>
    <property type="evidence" value="ECO:0007669"/>
    <property type="project" value="UniProtKB-SubCell"/>
</dbReference>
<evidence type="ECO:0000259" key="11">
    <source>
        <dbReference type="PROSITE" id="PS50863"/>
    </source>
</evidence>
<keyword evidence="6 9" id="KW-0804">Transcription</keyword>
<dbReference type="PROSITE" id="PS51745">
    <property type="entry name" value="PB1"/>
    <property type="match status" value="1"/>
</dbReference>
<evidence type="ECO:0000256" key="6">
    <source>
        <dbReference type="ARBA" id="ARBA00023163"/>
    </source>
</evidence>
<dbReference type="SUPFAM" id="SSF101936">
    <property type="entry name" value="DNA-binding pseudobarrel domain"/>
    <property type="match status" value="1"/>
</dbReference>
<feature type="compositionally biased region" description="Polar residues" evidence="10">
    <location>
        <begin position="544"/>
        <end position="560"/>
    </location>
</feature>
<comment type="similarity">
    <text evidence="2 9">Belongs to the ARF family.</text>
</comment>
<dbReference type="GO" id="GO:0006355">
    <property type="term" value="P:regulation of DNA-templated transcription"/>
    <property type="evidence" value="ECO:0007669"/>
    <property type="project" value="InterPro"/>
</dbReference>
<dbReference type="Gene3D" id="2.30.30.1040">
    <property type="match status" value="1"/>
</dbReference>
<feature type="compositionally biased region" description="Basic and acidic residues" evidence="10">
    <location>
        <begin position="463"/>
        <end position="479"/>
    </location>
</feature>
<gene>
    <name evidence="13" type="primary">ARF4</name>
</gene>
<dbReference type="InterPro" id="IPR010525">
    <property type="entry name" value="ARF_dom"/>
</dbReference>
<dbReference type="EMBL" id="KR072638">
    <property type="protein sequence ID" value="AMO02487.1"/>
    <property type="molecule type" value="mRNA"/>
</dbReference>
<dbReference type="GO" id="GO:0003677">
    <property type="term" value="F:DNA binding"/>
    <property type="evidence" value="ECO:0007669"/>
    <property type="project" value="UniProtKB-KW"/>
</dbReference>
<evidence type="ECO:0000259" key="12">
    <source>
        <dbReference type="PROSITE" id="PS51745"/>
    </source>
</evidence>
<dbReference type="PANTHER" id="PTHR31384">
    <property type="entry name" value="AUXIN RESPONSE FACTOR 4-RELATED"/>
    <property type="match status" value="1"/>
</dbReference>
<evidence type="ECO:0000256" key="3">
    <source>
        <dbReference type="ARBA" id="ARBA00011726"/>
    </source>
</evidence>